<dbReference type="AlphaFoldDB" id="A0A9W7FCR2"/>
<evidence type="ECO:0000256" key="1">
    <source>
        <dbReference type="SAM" id="Phobius"/>
    </source>
</evidence>
<gene>
    <name evidence="2" type="ORF">TrRE_jg7129</name>
</gene>
<keyword evidence="3" id="KW-1185">Reference proteome</keyword>
<feature type="transmembrane region" description="Helical" evidence="1">
    <location>
        <begin position="385"/>
        <end position="403"/>
    </location>
</feature>
<comment type="caution">
    <text evidence="2">The sequence shown here is derived from an EMBL/GenBank/DDBJ whole genome shotgun (WGS) entry which is preliminary data.</text>
</comment>
<evidence type="ECO:0000313" key="2">
    <source>
        <dbReference type="EMBL" id="GMI09718.1"/>
    </source>
</evidence>
<dbReference type="Proteomes" id="UP001165082">
    <property type="component" value="Unassembled WGS sequence"/>
</dbReference>
<reference evidence="2" key="1">
    <citation type="submission" date="2022-07" db="EMBL/GenBank/DDBJ databases">
        <title>Genome analysis of Parmales, a sister group of diatoms, reveals the evolutionary specialization of diatoms from phago-mixotrophs to photoautotrophs.</title>
        <authorList>
            <person name="Ban H."/>
            <person name="Sato S."/>
            <person name="Yoshikawa S."/>
            <person name="Kazumasa Y."/>
            <person name="Nakamura Y."/>
            <person name="Ichinomiya M."/>
            <person name="Saitoh K."/>
            <person name="Sato N."/>
            <person name="Blanc-Mathieu R."/>
            <person name="Endo H."/>
            <person name="Kuwata A."/>
            <person name="Ogata H."/>
        </authorList>
    </citation>
    <scope>NUCLEOTIDE SEQUENCE</scope>
</reference>
<feature type="transmembrane region" description="Helical" evidence="1">
    <location>
        <begin position="264"/>
        <end position="284"/>
    </location>
</feature>
<protein>
    <recommendedName>
        <fullName evidence="4">Transmembrane protein</fullName>
    </recommendedName>
</protein>
<dbReference type="EMBL" id="BRXZ01000333">
    <property type="protein sequence ID" value="GMI09718.1"/>
    <property type="molecule type" value="Genomic_DNA"/>
</dbReference>
<feature type="transmembrane region" description="Helical" evidence="1">
    <location>
        <begin position="436"/>
        <end position="462"/>
    </location>
</feature>
<dbReference type="OrthoDB" id="196241at2759"/>
<feature type="transmembrane region" description="Helical" evidence="1">
    <location>
        <begin position="170"/>
        <end position="191"/>
    </location>
</feature>
<feature type="transmembrane region" description="Helical" evidence="1">
    <location>
        <begin position="234"/>
        <end position="252"/>
    </location>
</feature>
<feature type="transmembrane region" description="Helical" evidence="1">
    <location>
        <begin position="296"/>
        <end position="313"/>
    </location>
</feature>
<feature type="transmembrane region" description="Helical" evidence="1">
    <location>
        <begin position="203"/>
        <end position="222"/>
    </location>
</feature>
<evidence type="ECO:0008006" key="4">
    <source>
        <dbReference type="Google" id="ProtNLM"/>
    </source>
</evidence>
<feature type="transmembrane region" description="Helical" evidence="1">
    <location>
        <begin position="27"/>
        <end position="45"/>
    </location>
</feature>
<evidence type="ECO:0000313" key="3">
    <source>
        <dbReference type="Proteomes" id="UP001165082"/>
    </source>
</evidence>
<keyword evidence="1" id="KW-0812">Transmembrane</keyword>
<feature type="transmembrane region" description="Helical" evidence="1">
    <location>
        <begin position="474"/>
        <end position="495"/>
    </location>
</feature>
<feature type="transmembrane region" description="Helical" evidence="1">
    <location>
        <begin position="92"/>
        <end position="110"/>
    </location>
</feature>
<keyword evidence="1" id="KW-0472">Membrane</keyword>
<feature type="transmembrane region" description="Helical" evidence="1">
    <location>
        <begin position="325"/>
        <end position="347"/>
    </location>
</feature>
<name>A0A9W7FCR2_9STRA</name>
<keyword evidence="1" id="KW-1133">Transmembrane helix</keyword>
<accession>A0A9W7FCR2</accession>
<proteinExistence type="predicted"/>
<organism evidence="2 3">
    <name type="scientific">Triparma retinervis</name>
    <dbReference type="NCBI Taxonomy" id="2557542"/>
    <lineage>
        <taxon>Eukaryota</taxon>
        <taxon>Sar</taxon>
        <taxon>Stramenopiles</taxon>
        <taxon>Ochrophyta</taxon>
        <taxon>Bolidophyceae</taxon>
        <taxon>Parmales</taxon>
        <taxon>Triparmaceae</taxon>
        <taxon>Triparma</taxon>
    </lineage>
</organism>
<sequence length="531" mass="58061">MASRASSLESILLSTTTTHARPFARRLVVYQTIFHLVFVVIFGIVCEPRSGRCPAGNFWNPDFWGEVTCRTEYCEGGADCNLEALIKAPVDAFSNIFFVIVGWTLMIIGYEDFVYFREAWADTKTTTKAFGGIEGGATVEGGGTSFSSNGIDYSPSCPPNVLASGHPVSFMTHILGGSILVYAGVGSWLFHGGMTSLGLQVDMFTVYTLVTMILPYLFLRFFGPLMPEPYRVAFVTHGTLLGMGFSVIWPVFEQELGIRQKPTTTIPLGAATNFIMLLLHILMWRGRFKVRERRDYLVLLAALVCMGTAYLFQDDLKFCVGPNSLFQGHAVWHSGMALGIGFFYLFLRQEREVPGSRSNSFGWRERGSSSTRKGGRELMTRESSASFFSFINVICSFCVLAQSPAGEGFAAFWSMSMVVSVAAGGTAVFRKYQTEAAVGFLLGTTAMMAQLFFMMFCVFASYNPELASASATDATYAAFSFFLMLSYMVLSFSLFKFRADLLPKDPGLINAVVTGGGKPGVAATSAPTTAV</sequence>
<feature type="transmembrane region" description="Helical" evidence="1">
    <location>
        <begin position="409"/>
        <end position="429"/>
    </location>
</feature>